<comment type="caution">
    <text evidence="5">The sequence shown here is derived from an EMBL/GenBank/DDBJ whole genome shotgun (WGS) entry which is preliminary data.</text>
</comment>
<dbReference type="SUPFAM" id="SSF51161">
    <property type="entry name" value="Trimeric LpxA-like enzymes"/>
    <property type="match status" value="1"/>
</dbReference>
<dbReference type="Gene3D" id="2.160.10.10">
    <property type="entry name" value="Hexapeptide repeat proteins"/>
    <property type="match status" value="1"/>
</dbReference>
<dbReference type="InterPro" id="IPR018357">
    <property type="entry name" value="Hexapep_transf_CS"/>
</dbReference>
<proteinExistence type="inferred from homology"/>
<dbReference type="InterPro" id="IPR001451">
    <property type="entry name" value="Hexapep"/>
</dbReference>
<evidence type="ECO:0000256" key="3">
    <source>
        <dbReference type="ARBA" id="ARBA00022737"/>
    </source>
</evidence>
<protein>
    <submittedName>
        <fullName evidence="5">Sugar O-acetyltransferase</fullName>
    </submittedName>
</protein>
<keyword evidence="3" id="KW-0677">Repeat</keyword>
<reference evidence="5 6" key="1">
    <citation type="submission" date="2019-02" db="EMBL/GenBank/DDBJ databases">
        <title>Genome of a new Bacteroidetes strain.</title>
        <authorList>
            <person name="Pitt A."/>
        </authorList>
    </citation>
    <scope>NUCLEOTIDE SEQUENCE [LARGE SCALE GENOMIC DNA]</scope>
    <source>
        <strain evidence="5 6">103A-SOEBACH</strain>
    </source>
</reference>
<dbReference type="GO" id="GO:0008374">
    <property type="term" value="F:O-acyltransferase activity"/>
    <property type="evidence" value="ECO:0007669"/>
    <property type="project" value="TreeGrafter"/>
</dbReference>
<evidence type="ECO:0000256" key="4">
    <source>
        <dbReference type="ARBA" id="ARBA00023315"/>
    </source>
</evidence>
<gene>
    <name evidence="5" type="ORF">EWU20_01045</name>
</gene>
<evidence type="ECO:0000256" key="2">
    <source>
        <dbReference type="ARBA" id="ARBA00022679"/>
    </source>
</evidence>
<evidence type="ECO:0000313" key="6">
    <source>
        <dbReference type="Proteomes" id="UP000293583"/>
    </source>
</evidence>
<dbReference type="PANTHER" id="PTHR23416:SF23">
    <property type="entry name" value="ACETYLTRANSFERASE C18B11.09C-RELATED"/>
    <property type="match status" value="1"/>
</dbReference>
<evidence type="ECO:0000313" key="5">
    <source>
        <dbReference type="EMBL" id="TBH75189.1"/>
    </source>
</evidence>
<keyword evidence="4" id="KW-0012">Acyltransferase</keyword>
<name>A0A4Q9BG02_9BACT</name>
<evidence type="ECO:0000256" key="1">
    <source>
        <dbReference type="ARBA" id="ARBA00007274"/>
    </source>
</evidence>
<organism evidence="5 6">
    <name type="scientific">Aquirufa antheringensis</name>
    <dbReference type="NCBI Taxonomy" id="2516559"/>
    <lineage>
        <taxon>Bacteria</taxon>
        <taxon>Pseudomonadati</taxon>
        <taxon>Bacteroidota</taxon>
        <taxon>Cytophagia</taxon>
        <taxon>Cytophagales</taxon>
        <taxon>Flectobacillaceae</taxon>
        <taxon>Aquirufa</taxon>
    </lineage>
</organism>
<dbReference type="Pfam" id="PF00132">
    <property type="entry name" value="Hexapep"/>
    <property type="match status" value="1"/>
</dbReference>
<dbReference type="InterPro" id="IPR051159">
    <property type="entry name" value="Hexapeptide_acetyltransf"/>
</dbReference>
<dbReference type="PANTHER" id="PTHR23416">
    <property type="entry name" value="SIALIC ACID SYNTHASE-RELATED"/>
    <property type="match status" value="1"/>
</dbReference>
<accession>A0A4Q9BG02</accession>
<dbReference type="Proteomes" id="UP000293583">
    <property type="component" value="Unassembled WGS sequence"/>
</dbReference>
<keyword evidence="6" id="KW-1185">Reference proteome</keyword>
<dbReference type="OrthoDB" id="9812571at2"/>
<dbReference type="InterPro" id="IPR011004">
    <property type="entry name" value="Trimer_LpxA-like_sf"/>
</dbReference>
<dbReference type="PROSITE" id="PS00101">
    <property type="entry name" value="HEXAPEP_TRANSFERASES"/>
    <property type="match status" value="1"/>
</dbReference>
<dbReference type="CDD" id="cd03357">
    <property type="entry name" value="LbH_MAT_GAT"/>
    <property type="match status" value="1"/>
</dbReference>
<sequence length="184" mass="19446">MNIFERMRAGGIIPNTDPAWTEVWEIVNQTIALSAKLNASGNVEEIRAILSEILGQSIDSSTTVLAPFSTNFGKHTTIGKNVFINHGCSFLDLGGITIEDDVLIGPQVKLVTENHPVDPSNRKSLDLKSIHIGKNVWLGAGAIVLPGVTVGENSIVAAGAVVTKDVPANTIVGGVPAKFIKNID</sequence>
<dbReference type="EMBL" id="SEWY01000001">
    <property type="protein sequence ID" value="TBH75189.1"/>
    <property type="molecule type" value="Genomic_DNA"/>
</dbReference>
<comment type="similarity">
    <text evidence="1">Belongs to the transferase hexapeptide repeat family.</text>
</comment>
<dbReference type="RefSeq" id="WP_130922381.1">
    <property type="nucleotide sequence ID" value="NZ_JAANOM010000002.1"/>
</dbReference>
<keyword evidence="2 5" id="KW-0808">Transferase</keyword>
<dbReference type="AlphaFoldDB" id="A0A4Q9BG02"/>